<keyword evidence="3" id="KW-1185">Reference proteome</keyword>
<organism evidence="2 3">
    <name type="scientific">Nannocystis punicea</name>
    <dbReference type="NCBI Taxonomy" id="2995304"/>
    <lineage>
        <taxon>Bacteria</taxon>
        <taxon>Pseudomonadati</taxon>
        <taxon>Myxococcota</taxon>
        <taxon>Polyangia</taxon>
        <taxon>Nannocystales</taxon>
        <taxon>Nannocystaceae</taxon>
        <taxon>Nannocystis</taxon>
    </lineage>
</organism>
<dbReference type="Proteomes" id="UP001164459">
    <property type="component" value="Chromosome"/>
</dbReference>
<sequence length="54" mass="5998">MRPPEPQDPEPREDSTPPEPAEPRLVGTFAAARSASERDTFNTLEVGPRWSFSS</sequence>
<accession>A0ABY7GVC7</accession>
<dbReference type="EMBL" id="CP114040">
    <property type="protein sequence ID" value="WAS90907.1"/>
    <property type="molecule type" value="Genomic_DNA"/>
</dbReference>
<dbReference type="RefSeq" id="WP_269033234.1">
    <property type="nucleotide sequence ID" value="NZ_CP114040.1"/>
</dbReference>
<evidence type="ECO:0000313" key="2">
    <source>
        <dbReference type="EMBL" id="WAS90907.1"/>
    </source>
</evidence>
<evidence type="ECO:0000256" key="1">
    <source>
        <dbReference type="SAM" id="MobiDB-lite"/>
    </source>
</evidence>
<evidence type="ECO:0000313" key="3">
    <source>
        <dbReference type="Proteomes" id="UP001164459"/>
    </source>
</evidence>
<protein>
    <submittedName>
        <fullName evidence="2">Uncharacterized protein</fullName>
    </submittedName>
</protein>
<feature type="region of interest" description="Disordered" evidence="1">
    <location>
        <begin position="1"/>
        <end position="24"/>
    </location>
</feature>
<reference evidence="2" key="1">
    <citation type="submission" date="2022-11" db="EMBL/GenBank/DDBJ databases">
        <title>Minimal conservation of predation-associated metabolite biosynthetic gene clusters underscores biosynthetic potential of Myxococcota including descriptions for ten novel species: Archangium lansinium sp. nov., Myxococcus landrumus sp. nov., Nannocystis bai.</title>
        <authorList>
            <person name="Ahearne A."/>
            <person name="Stevens C."/>
            <person name="Dowd S."/>
        </authorList>
    </citation>
    <scope>NUCLEOTIDE SEQUENCE</scope>
    <source>
        <strain evidence="2">Fl3</strain>
    </source>
</reference>
<gene>
    <name evidence="2" type="ORF">O0S08_32360</name>
</gene>
<name>A0ABY7GVC7_9BACT</name>
<proteinExistence type="predicted"/>